<keyword evidence="7" id="KW-0547">Nucleotide-binding</keyword>
<dbReference type="PRINTS" id="PR00983">
    <property type="entry name" value="TRNASYNTHCYS"/>
</dbReference>
<reference evidence="15 16" key="1">
    <citation type="journal article" date="2016" name="Nat. Commun.">
        <title>Thousands of microbial genomes shed light on interconnected biogeochemical processes in an aquifer system.</title>
        <authorList>
            <person name="Anantharaman K."/>
            <person name="Brown C.T."/>
            <person name="Hug L.A."/>
            <person name="Sharon I."/>
            <person name="Castelle C.J."/>
            <person name="Probst A.J."/>
            <person name="Thomas B.C."/>
            <person name="Singh A."/>
            <person name="Wilkins M.J."/>
            <person name="Karaoz U."/>
            <person name="Brodie E.L."/>
            <person name="Williams K.H."/>
            <person name="Hubbard S.S."/>
            <person name="Banfield J.F."/>
        </authorList>
    </citation>
    <scope>NUCLEOTIDE SEQUENCE [LARGE SCALE GENOMIC DNA]</scope>
</reference>
<dbReference type="GO" id="GO:0005524">
    <property type="term" value="F:ATP binding"/>
    <property type="evidence" value="ECO:0007669"/>
    <property type="project" value="UniProtKB-KW"/>
</dbReference>
<dbReference type="Proteomes" id="UP000176846">
    <property type="component" value="Unassembled WGS sequence"/>
</dbReference>
<keyword evidence="10" id="KW-0648">Protein biosynthesis</keyword>
<dbReference type="Gene3D" id="1.20.120.1910">
    <property type="entry name" value="Cysteine-tRNA ligase, C-terminal anti-codon recognition domain"/>
    <property type="match status" value="1"/>
</dbReference>
<comment type="subunit">
    <text evidence="2">Monomer.</text>
</comment>
<evidence type="ECO:0000256" key="1">
    <source>
        <dbReference type="ARBA" id="ARBA00001947"/>
    </source>
</evidence>
<evidence type="ECO:0000259" key="14">
    <source>
        <dbReference type="Pfam" id="PF23493"/>
    </source>
</evidence>
<dbReference type="GO" id="GO:0004817">
    <property type="term" value="F:cysteine-tRNA ligase activity"/>
    <property type="evidence" value="ECO:0007669"/>
    <property type="project" value="UniProtKB-UniRule"/>
</dbReference>
<dbReference type="NCBIfam" id="TIGR00435">
    <property type="entry name" value="cysS"/>
    <property type="match status" value="1"/>
</dbReference>
<keyword evidence="5 15" id="KW-0436">Ligase</keyword>
<keyword evidence="8" id="KW-0862">Zinc</keyword>
<keyword evidence="11" id="KW-0030">Aminoacyl-tRNA synthetase</keyword>
<dbReference type="CDD" id="cd00672">
    <property type="entry name" value="CysRS_core"/>
    <property type="match status" value="1"/>
</dbReference>
<keyword evidence="9" id="KW-0067">ATP-binding</keyword>
<dbReference type="Pfam" id="PF23493">
    <property type="entry name" value="CysS_C"/>
    <property type="match status" value="1"/>
</dbReference>
<dbReference type="SUPFAM" id="SSF47323">
    <property type="entry name" value="Anticodon-binding domain of a subclass of class I aminoacyl-tRNA synthetases"/>
    <property type="match status" value="1"/>
</dbReference>
<feature type="domain" description="Cysteinyl-tRNA ligase anticodon binding" evidence="14">
    <location>
        <begin position="407"/>
        <end position="450"/>
    </location>
</feature>
<dbReference type="EMBL" id="MGEK01000004">
    <property type="protein sequence ID" value="OGL82983.1"/>
    <property type="molecule type" value="Genomic_DNA"/>
</dbReference>
<evidence type="ECO:0000256" key="9">
    <source>
        <dbReference type="ARBA" id="ARBA00022840"/>
    </source>
</evidence>
<evidence type="ECO:0000313" key="15">
    <source>
        <dbReference type="EMBL" id="OGL82983.1"/>
    </source>
</evidence>
<evidence type="ECO:0000256" key="7">
    <source>
        <dbReference type="ARBA" id="ARBA00022741"/>
    </source>
</evidence>
<evidence type="ECO:0000313" key="16">
    <source>
        <dbReference type="Proteomes" id="UP000176846"/>
    </source>
</evidence>
<feature type="domain" description="tRNA synthetases class I catalytic" evidence="13">
    <location>
        <begin position="8"/>
        <end position="324"/>
    </location>
</feature>
<comment type="cofactor">
    <cofactor evidence="1">
        <name>Zn(2+)</name>
        <dbReference type="ChEBI" id="CHEBI:29105"/>
    </cofactor>
</comment>
<evidence type="ECO:0000256" key="10">
    <source>
        <dbReference type="ARBA" id="ARBA00022917"/>
    </source>
</evidence>
<comment type="caution">
    <text evidence="15">The sequence shown here is derived from an EMBL/GenBank/DDBJ whole genome shotgun (WGS) entry which is preliminary data.</text>
</comment>
<evidence type="ECO:0000256" key="2">
    <source>
        <dbReference type="ARBA" id="ARBA00011245"/>
    </source>
</evidence>
<dbReference type="InterPro" id="IPR032678">
    <property type="entry name" value="tRNA-synt_1_cat_dom"/>
</dbReference>
<evidence type="ECO:0000256" key="8">
    <source>
        <dbReference type="ARBA" id="ARBA00022833"/>
    </source>
</evidence>
<dbReference type="GO" id="GO:0006423">
    <property type="term" value="P:cysteinyl-tRNA aminoacylation"/>
    <property type="evidence" value="ECO:0007669"/>
    <property type="project" value="UniProtKB-UniRule"/>
</dbReference>
<sequence length="465" mass="53096">MSRKKEIFKPLKDKLVRMYSCGPTVYNYAHIGNLRTYIFSDALKRILMFNGYRVKHIMNITDVGHLTSEATDSGEDKLEVGAAREGKSVFEITDFYIKAFRRDLAALNILPPTKYTKATDNIKEQIALIKQLFRKRFAYDTPEVIYFDTAQLKDYGKLARLKVKGLKAGARVPFDVKKRNSTDFALWFKIAGRHKNHILRWPSPWGEGFPGWHIECSAMARKYLGQPLDIHTGAVDHISIHHTNEIAQSEAAYGKPLSHFWLHGEFLVLGKPGKEVRMGKSLGNFATLNQIVEMGIDPLAYRYLCLTAHYRAKLYFDMRNLMAAARGLLRLREAIGSLPASVGHPIAPVEKKFRSAINDDLNMPRALAIAWDCLKSKRYDGGEKKSTLLYFDTVFGLGLDQPVKKADIPTEIKRLVEEREQARRVRNWLMADKLRKTIQERGYVLEDTPNGPQVKRASQLIERVV</sequence>
<dbReference type="InterPro" id="IPR009080">
    <property type="entry name" value="tRNAsynth_Ia_anticodon-bd"/>
</dbReference>
<proteinExistence type="inferred from homology"/>
<dbReference type="SUPFAM" id="SSF52374">
    <property type="entry name" value="Nucleotidylyl transferase"/>
    <property type="match status" value="1"/>
</dbReference>
<evidence type="ECO:0000256" key="3">
    <source>
        <dbReference type="ARBA" id="ARBA00012832"/>
    </source>
</evidence>
<feature type="non-terminal residue" evidence="15">
    <location>
        <position position="1"/>
    </location>
</feature>
<organism evidence="15 16">
    <name type="scientific">Candidatus Uhrbacteria bacterium RIFCSPLOWO2_01_FULL_47_25</name>
    <dbReference type="NCBI Taxonomy" id="1802402"/>
    <lineage>
        <taxon>Bacteria</taxon>
        <taxon>Candidatus Uhriibacteriota</taxon>
    </lineage>
</organism>
<evidence type="ECO:0000256" key="11">
    <source>
        <dbReference type="ARBA" id="ARBA00023146"/>
    </source>
</evidence>
<protein>
    <recommendedName>
        <fullName evidence="4 12">Cysteine--tRNA ligase</fullName>
        <ecNumber evidence="3 12">6.1.1.16</ecNumber>
    </recommendedName>
</protein>
<dbReference type="PANTHER" id="PTHR10890">
    <property type="entry name" value="CYSTEINYL-TRNA SYNTHETASE"/>
    <property type="match status" value="1"/>
</dbReference>
<evidence type="ECO:0000256" key="12">
    <source>
        <dbReference type="NCBIfam" id="TIGR00435"/>
    </source>
</evidence>
<dbReference type="GO" id="GO:0005829">
    <property type="term" value="C:cytosol"/>
    <property type="evidence" value="ECO:0007669"/>
    <property type="project" value="TreeGrafter"/>
</dbReference>
<dbReference type="InterPro" id="IPR056411">
    <property type="entry name" value="CysS_C"/>
</dbReference>
<dbReference type="GO" id="GO:0046872">
    <property type="term" value="F:metal ion binding"/>
    <property type="evidence" value="ECO:0007669"/>
    <property type="project" value="UniProtKB-KW"/>
</dbReference>
<name>A0A1F7UXG6_9BACT</name>
<evidence type="ECO:0000256" key="5">
    <source>
        <dbReference type="ARBA" id="ARBA00022598"/>
    </source>
</evidence>
<evidence type="ECO:0000256" key="6">
    <source>
        <dbReference type="ARBA" id="ARBA00022723"/>
    </source>
</evidence>
<gene>
    <name evidence="15" type="ORF">A2936_03450</name>
</gene>
<accession>A0A1F7UXG6</accession>
<dbReference type="Pfam" id="PF01406">
    <property type="entry name" value="tRNA-synt_1e"/>
    <property type="match status" value="1"/>
</dbReference>
<dbReference type="PANTHER" id="PTHR10890:SF3">
    <property type="entry name" value="CYSTEINE--TRNA LIGASE, CYTOPLASMIC"/>
    <property type="match status" value="1"/>
</dbReference>
<dbReference type="InterPro" id="IPR024909">
    <property type="entry name" value="Cys-tRNA/MSH_ligase"/>
</dbReference>
<keyword evidence="6" id="KW-0479">Metal-binding</keyword>
<dbReference type="HAMAP" id="MF_00041">
    <property type="entry name" value="Cys_tRNA_synth"/>
    <property type="match status" value="1"/>
</dbReference>
<evidence type="ECO:0000256" key="4">
    <source>
        <dbReference type="ARBA" id="ARBA00014738"/>
    </source>
</evidence>
<dbReference type="AlphaFoldDB" id="A0A1F7UXG6"/>
<dbReference type="EC" id="6.1.1.16" evidence="3 12"/>
<dbReference type="Gene3D" id="3.40.50.620">
    <property type="entry name" value="HUPs"/>
    <property type="match status" value="1"/>
</dbReference>
<dbReference type="InterPro" id="IPR015803">
    <property type="entry name" value="Cys-tRNA-ligase"/>
</dbReference>
<dbReference type="InterPro" id="IPR014729">
    <property type="entry name" value="Rossmann-like_a/b/a_fold"/>
</dbReference>
<evidence type="ECO:0000259" key="13">
    <source>
        <dbReference type="Pfam" id="PF01406"/>
    </source>
</evidence>